<organism evidence="2 3">
    <name type="scientific">Trema orientale</name>
    <name type="common">Charcoal tree</name>
    <name type="synonym">Celtis orientalis</name>
    <dbReference type="NCBI Taxonomy" id="63057"/>
    <lineage>
        <taxon>Eukaryota</taxon>
        <taxon>Viridiplantae</taxon>
        <taxon>Streptophyta</taxon>
        <taxon>Embryophyta</taxon>
        <taxon>Tracheophyta</taxon>
        <taxon>Spermatophyta</taxon>
        <taxon>Magnoliopsida</taxon>
        <taxon>eudicotyledons</taxon>
        <taxon>Gunneridae</taxon>
        <taxon>Pentapetalae</taxon>
        <taxon>rosids</taxon>
        <taxon>fabids</taxon>
        <taxon>Rosales</taxon>
        <taxon>Cannabaceae</taxon>
        <taxon>Trema</taxon>
    </lineage>
</organism>
<dbReference type="OrthoDB" id="783438at2759"/>
<accession>A0A2P5F653</accession>
<proteinExistence type="predicted"/>
<name>A0A2P5F653_TREOI</name>
<protein>
    <submittedName>
        <fullName evidence="2">Uncharacterized protein</fullName>
    </submittedName>
</protein>
<gene>
    <name evidence="2" type="ORF">TorRG33x02_108350</name>
</gene>
<reference evidence="3" key="1">
    <citation type="submission" date="2016-06" db="EMBL/GenBank/DDBJ databases">
        <title>Parallel loss of symbiosis genes in relatives of nitrogen-fixing non-legume Parasponia.</title>
        <authorList>
            <person name="Van Velzen R."/>
            <person name="Holmer R."/>
            <person name="Bu F."/>
            <person name="Rutten L."/>
            <person name="Van Zeijl A."/>
            <person name="Liu W."/>
            <person name="Santuari L."/>
            <person name="Cao Q."/>
            <person name="Sharma T."/>
            <person name="Shen D."/>
            <person name="Roswanjaya Y."/>
            <person name="Wardhani T."/>
            <person name="Kalhor M.S."/>
            <person name="Jansen J."/>
            <person name="Van den Hoogen J."/>
            <person name="Gungor B."/>
            <person name="Hartog M."/>
            <person name="Hontelez J."/>
            <person name="Verver J."/>
            <person name="Yang W.-C."/>
            <person name="Schijlen E."/>
            <person name="Repin R."/>
            <person name="Schilthuizen M."/>
            <person name="Schranz E."/>
            <person name="Heidstra R."/>
            <person name="Miyata K."/>
            <person name="Fedorova E."/>
            <person name="Kohlen W."/>
            <person name="Bisseling T."/>
            <person name="Smit S."/>
            <person name="Geurts R."/>
        </authorList>
    </citation>
    <scope>NUCLEOTIDE SEQUENCE [LARGE SCALE GENOMIC DNA]</scope>
    <source>
        <strain evidence="3">cv. RG33-2</strain>
    </source>
</reference>
<evidence type="ECO:0000313" key="2">
    <source>
        <dbReference type="EMBL" id="PON93264.1"/>
    </source>
</evidence>
<dbReference type="Proteomes" id="UP000237000">
    <property type="component" value="Unassembled WGS sequence"/>
</dbReference>
<sequence>MADEHVEQIGSRWQYKSRTSQLGLLGSASSRNTRRSKRLPEMEVREEKELGLVEGIRKPRKRTTSRGLIKRRSYGCRSLQWVGRGNTQYGWAGNLKRVWVGLLQLLGSSQDCNKLKGWVNTD</sequence>
<feature type="region of interest" description="Disordered" evidence="1">
    <location>
        <begin position="24"/>
        <end position="43"/>
    </location>
</feature>
<dbReference type="EMBL" id="JXTC01000059">
    <property type="protein sequence ID" value="PON93264.1"/>
    <property type="molecule type" value="Genomic_DNA"/>
</dbReference>
<dbReference type="AlphaFoldDB" id="A0A2P5F653"/>
<keyword evidence="3" id="KW-1185">Reference proteome</keyword>
<comment type="caution">
    <text evidence="2">The sequence shown here is derived from an EMBL/GenBank/DDBJ whole genome shotgun (WGS) entry which is preliminary data.</text>
</comment>
<evidence type="ECO:0000256" key="1">
    <source>
        <dbReference type="SAM" id="MobiDB-lite"/>
    </source>
</evidence>
<dbReference type="InParanoid" id="A0A2P5F653"/>
<evidence type="ECO:0000313" key="3">
    <source>
        <dbReference type="Proteomes" id="UP000237000"/>
    </source>
</evidence>